<name>A0A4R1QFE4_9FIRM</name>
<sequence length="245" mass="26472">MKKSKIVLSLASLSLVAAVAVGGTLAWMTDSTQIATNTFNIGSGFADDGTHKGLWLDETKIGGTSEEPENPAHPDQNPNNRTEEDQTYEGLRPNSTFAKDPTFHITEGSIPCYVIARIQNGDKATAAGYIFKAEDTSTETTLTANWKKVAGDNGKDDAQSMLGLDGYYIYVDKTTQEPLILDPSEATDDLTLEPLFRYTTLTIDISTEEELDKADGQQIKISGAAVQAQNATWEEAVEQAITTLG</sequence>
<evidence type="ECO:0000256" key="1">
    <source>
        <dbReference type="SAM" id="MobiDB-lite"/>
    </source>
</evidence>
<proteinExistence type="predicted"/>
<feature type="chain" id="PRO_5038640632" evidence="2">
    <location>
        <begin position="21"/>
        <end position="245"/>
    </location>
</feature>
<dbReference type="STRING" id="1650663.GCA_001486665_02657"/>
<accession>A0A4R1QFE4</accession>
<reference evidence="3 4" key="1">
    <citation type="submission" date="2019-03" db="EMBL/GenBank/DDBJ databases">
        <title>Genomic Encyclopedia of Type Strains, Phase IV (KMG-IV): sequencing the most valuable type-strain genomes for metagenomic binning, comparative biology and taxonomic classification.</title>
        <authorList>
            <person name="Goeker M."/>
        </authorList>
    </citation>
    <scope>NUCLEOTIDE SEQUENCE [LARGE SCALE GENOMIC DNA]</scope>
    <source>
        <strain evidence="3 4">DSM 100451</strain>
    </source>
</reference>
<organism evidence="3 4">
    <name type="scientific">Allofournierella massiliensis</name>
    <dbReference type="NCBI Taxonomy" id="1650663"/>
    <lineage>
        <taxon>Bacteria</taxon>
        <taxon>Bacillati</taxon>
        <taxon>Bacillota</taxon>
        <taxon>Clostridia</taxon>
        <taxon>Eubacteriales</taxon>
        <taxon>Oscillospiraceae</taxon>
        <taxon>Allofournierella</taxon>
    </lineage>
</organism>
<evidence type="ECO:0000313" key="4">
    <source>
        <dbReference type="Proteomes" id="UP000295184"/>
    </source>
</evidence>
<feature type="region of interest" description="Disordered" evidence="1">
    <location>
        <begin position="61"/>
        <end position="87"/>
    </location>
</feature>
<protein>
    <submittedName>
        <fullName evidence="3">Putative ribosomally synthesized peptide with SipW-like signal peptide</fullName>
    </submittedName>
</protein>
<comment type="caution">
    <text evidence="3">The sequence shown here is derived from an EMBL/GenBank/DDBJ whole genome shotgun (WGS) entry which is preliminary data.</text>
</comment>
<evidence type="ECO:0000313" key="3">
    <source>
        <dbReference type="EMBL" id="TCL49176.1"/>
    </source>
</evidence>
<keyword evidence="2" id="KW-0732">Signal</keyword>
<dbReference type="NCBIfam" id="TIGR04088">
    <property type="entry name" value="cognate_SipW"/>
    <property type="match status" value="1"/>
</dbReference>
<feature type="signal peptide" evidence="2">
    <location>
        <begin position="1"/>
        <end position="20"/>
    </location>
</feature>
<dbReference type="RefSeq" id="WP_058965698.1">
    <property type="nucleotide sequence ID" value="NZ_CABKVM010000018.1"/>
</dbReference>
<evidence type="ECO:0000256" key="2">
    <source>
        <dbReference type="SAM" id="SignalP"/>
    </source>
</evidence>
<dbReference type="Proteomes" id="UP000295184">
    <property type="component" value="Unassembled WGS sequence"/>
</dbReference>
<dbReference type="AlphaFoldDB" id="A0A4R1QFE4"/>
<dbReference type="OrthoDB" id="2085414at2"/>
<gene>
    <name evidence="3" type="ORF">EDD77_1544</name>
</gene>
<dbReference type="EMBL" id="SLUM01000054">
    <property type="protein sequence ID" value="TCL49176.1"/>
    <property type="molecule type" value="Genomic_DNA"/>
</dbReference>
<dbReference type="InterPro" id="IPR023833">
    <property type="entry name" value="Signal_pept_SipW-depend-type"/>
</dbReference>